<evidence type="ECO:0008006" key="4">
    <source>
        <dbReference type="Google" id="ProtNLM"/>
    </source>
</evidence>
<dbReference type="AlphaFoldDB" id="A0A420HAX8"/>
<dbReference type="STRING" id="62708.A0A420HAX8"/>
<evidence type="ECO:0000256" key="1">
    <source>
        <dbReference type="SAM" id="MobiDB-lite"/>
    </source>
</evidence>
<comment type="caution">
    <text evidence="2">The sequence shown here is derived from an EMBL/GenBank/DDBJ whole genome shotgun (WGS) entry which is preliminary data.</text>
</comment>
<accession>A0A420HAX8</accession>
<gene>
    <name evidence="2" type="ORF">GcM3_208010</name>
</gene>
<feature type="compositionally biased region" description="Polar residues" evidence="1">
    <location>
        <begin position="91"/>
        <end position="105"/>
    </location>
</feature>
<feature type="compositionally biased region" description="Polar residues" evidence="1">
    <location>
        <begin position="224"/>
        <end position="240"/>
    </location>
</feature>
<evidence type="ECO:0000313" key="2">
    <source>
        <dbReference type="EMBL" id="RKF54604.1"/>
    </source>
</evidence>
<dbReference type="Proteomes" id="UP000283383">
    <property type="component" value="Unassembled WGS sequence"/>
</dbReference>
<protein>
    <recommendedName>
        <fullName evidence="4">Vegetative cell wall protein gp1</fullName>
    </recommendedName>
</protein>
<feature type="compositionally biased region" description="Polar residues" evidence="1">
    <location>
        <begin position="150"/>
        <end position="163"/>
    </location>
</feature>
<name>A0A420HAX8_9PEZI</name>
<feature type="compositionally biased region" description="Basic and acidic residues" evidence="1">
    <location>
        <begin position="181"/>
        <end position="190"/>
    </location>
</feature>
<dbReference type="EMBL" id="MCBQ01020820">
    <property type="protein sequence ID" value="RKF54604.1"/>
    <property type="molecule type" value="Genomic_DNA"/>
</dbReference>
<reference evidence="2 3" key="1">
    <citation type="journal article" date="2018" name="BMC Genomics">
        <title>Comparative genome analyses reveal sequence features reflecting distinct modes of host-adaptation between dicot and monocot powdery mildew.</title>
        <authorList>
            <person name="Wu Y."/>
            <person name="Ma X."/>
            <person name="Pan Z."/>
            <person name="Kale S.D."/>
            <person name="Song Y."/>
            <person name="King H."/>
            <person name="Zhang Q."/>
            <person name="Presley C."/>
            <person name="Deng X."/>
            <person name="Wei C.I."/>
            <person name="Xiao S."/>
        </authorList>
    </citation>
    <scope>NUCLEOTIDE SEQUENCE [LARGE SCALE GENOMIC DNA]</scope>
    <source>
        <strain evidence="2">UMSG3</strain>
    </source>
</reference>
<feature type="compositionally biased region" description="Basic residues" evidence="1">
    <location>
        <begin position="107"/>
        <end position="118"/>
    </location>
</feature>
<sequence>MNTYPVYPPPPHGFYDPQFHPMFTGPTPAGAPYYPPPGPQSGPPQGPPHEYYHPPPPPPRPSTTFPSTRQHTRFASESHGATSFHCRFSPRYNSNGQYATATSNIGRKGHWPGARRMRSYSSSQRIPGVDSDDDEEEPPFVTHENEEKYNTYQNRRPTSQSFNYRGHGPENKNQTRPQYYAKEEGDEKKYQYQTQENPSRRQSKPASSMPKRPQSANPKRPHTTRPSATPENSRQRTAATETDARKHRIPAGFSLKYWDPNERPIILLGSVFDADSLGRWIYDWTVCRHGPATPIAEMAAELWLLLITTAGKFKYAEFHMRYIQDEDDKDVIQGFISSGARLSAKLQKLLKSCEAPMLSASKLNRETMRLGKNSGLEFVDSIFGRDRQLEATERYMASMRLWNLRFDVNCEEILSELRKEK</sequence>
<keyword evidence="3" id="KW-1185">Reference proteome</keyword>
<feature type="region of interest" description="Disordered" evidence="1">
    <location>
        <begin position="17"/>
        <end position="246"/>
    </location>
</feature>
<organism evidence="2 3">
    <name type="scientific">Golovinomyces cichoracearum</name>
    <dbReference type="NCBI Taxonomy" id="62708"/>
    <lineage>
        <taxon>Eukaryota</taxon>
        <taxon>Fungi</taxon>
        <taxon>Dikarya</taxon>
        <taxon>Ascomycota</taxon>
        <taxon>Pezizomycotina</taxon>
        <taxon>Leotiomycetes</taxon>
        <taxon>Erysiphales</taxon>
        <taxon>Erysiphaceae</taxon>
        <taxon>Golovinomyces</taxon>
    </lineage>
</organism>
<proteinExistence type="predicted"/>
<evidence type="ECO:0000313" key="3">
    <source>
        <dbReference type="Proteomes" id="UP000283383"/>
    </source>
</evidence>
<feature type="compositionally biased region" description="Pro residues" evidence="1">
    <location>
        <begin position="33"/>
        <end position="61"/>
    </location>
</feature>